<dbReference type="Pfam" id="PF16976">
    <property type="entry name" value="RcpC"/>
    <property type="match status" value="1"/>
</dbReference>
<dbReference type="InterPro" id="IPR017592">
    <property type="entry name" value="Pilus_assmbl_Flp-typ_CpaB"/>
</dbReference>
<evidence type="ECO:0000259" key="1">
    <source>
        <dbReference type="SMART" id="SM00858"/>
    </source>
</evidence>
<name>A0ABT5K7K6_9BURK</name>
<keyword evidence="3" id="KW-1185">Reference proteome</keyword>
<dbReference type="RefSeq" id="WP_273674954.1">
    <property type="nucleotide sequence ID" value="NZ_JAQQXR010000021.1"/>
</dbReference>
<comment type="caution">
    <text evidence="2">The sequence shown here is derived from an EMBL/GenBank/DDBJ whole genome shotgun (WGS) entry which is preliminary data.</text>
</comment>
<reference evidence="2 3" key="1">
    <citation type="submission" date="2022-10" db="EMBL/GenBank/DDBJ databases">
        <title>Janthinobacterium sp. hw3 Genome sequencing.</title>
        <authorList>
            <person name="Park S."/>
        </authorList>
    </citation>
    <scope>NUCLEOTIDE SEQUENCE [LARGE SCALE GENOMIC DNA]</scope>
    <source>
        <strain evidence="3">hw3</strain>
    </source>
</reference>
<dbReference type="CDD" id="cd11614">
    <property type="entry name" value="SAF_CpaB_FlgA_like"/>
    <property type="match status" value="1"/>
</dbReference>
<evidence type="ECO:0000313" key="2">
    <source>
        <dbReference type="EMBL" id="MDC8760889.1"/>
    </source>
</evidence>
<feature type="domain" description="SAF" evidence="1">
    <location>
        <begin position="37"/>
        <end position="99"/>
    </location>
</feature>
<dbReference type="Proteomes" id="UP001221208">
    <property type="component" value="Unassembled WGS sequence"/>
</dbReference>
<dbReference type="InterPro" id="IPR013974">
    <property type="entry name" value="SAF"/>
</dbReference>
<dbReference type="NCBIfam" id="TIGR03177">
    <property type="entry name" value="pilus_cpaB"/>
    <property type="match status" value="1"/>
</dbReference>
<accession>A0ABT5K7K6</accession>
<sequence length="257" mass="26232">MKNGRALLIMALAVLLGLGAVALASRWLLRQGAGGTSKLAAAAADVNLGQRLTPELIKLIDWPADSLPKGAVHDPLKLSGRVLKSSVLRGEPLTEAKLAPAGTVGGLSALITEGRRAITVRVNDVVGVAGFALPGNYVDIIVHTQREAATAAAHDQNISKIVLERILVLAVAQEVGRDETKPRVVNAVTLEVTPAQAENLDLARSVGTLSLVLRNQIDPAPGVTGGATKLTLLGLEAAAAPPPAAATAAPPAPPPAP</sequence>
<protein>
    <submittedName>
        <fullName evidence="2">Flp pilus assembly protein CpaB</fullName>
    </submittedName>
</protein>
<dbReference type="InterPro" id="IPR031571">
    <property type="entry name" value="RcpC_dom"/>
</dbReference>
<dbReference type="SMART" id="SM00858">
    <property type="entry name" value="SAF"/>
    <property type="match status" value="1"/>
</dbReference>
<proteinExistence type="predicted"/>
<dbReference type="Pfam" id="PF08666">
    <property type="entry name" value="SAF"/>
    <property type="match status" value="1"/>
</dbReference>
<organism evidence="2 3">
    <name type="scientific">Janthinobacterium fluminis</name>
    <dbReference type="NCBI Taxonomy" id="2987524"/>
    <lineage>
        <taxon>Bacteria</taxon>
        <taxon>Pseudomonadati</taxon>
        <taxon>Pseudomonadota</taxon>
        <taxon>Betaproteobacteria</taxon>
        <taxon>Burkholderiales</taxon>
        <taxon>Oxalobacteraceae</taxon>
        <taxon>Janthinobacterium</taxon>
    </lineage>
</organism>
<dbReference type="EMBL" id="JAQQXR010000021">
    <property type="protein sequence ID" value="MDC8760889.1"/>
    <property type="molecule type" value="Genomic_DNA"/>
</dbReference>
<evidence type="ECO:0000313" key="3">
    <source>
        <dbReference type="Proteomes" id="UP001221208"/>
    </source>
</evidence>
<gene>
    <name evidence="2" type="primary">cpaB</name>
    <name evidence="2" type="ORF">OIK44_25205</name>
</gene>
<feature type="non-terminal residue" evidence="2">
    <location>
        <position position="257"/>
    </location>
</feature>